<feature type="transmembrane region" description="Helical" evidence="5">
    <location>
        <begin position="316"/>
        <end position="337"/>
    </location>
</feature>
<keyword evidence="8" id="KW-1185">Reference proteome</keyword>
<evidence type="ECO:0000313" key="8">
    <source>
        <dbReference type="Proteomes" id="UP000029228"/>
    </source>
</evidence>
<comment type="subcellular location">
    <subcellularLocation>
        <location evidence="1">Membrane</location>
        <topology evidence="1">Multi-pass membrane protein</topology>
    </subcellularLocation>
</comment>
<sequence>MMRFLKQEFVLPLAIITVFLFKLGGDGLLQTQMFSALGIALTLGLFAVVMSAIFAVVRHSDALAIKLGDPYGTLILTLSVILLEVVMISSVMLTGEANPILARDTMFAVVMTVLNGLVGITLLLGGIKYHTQKFNLDGIKSYMVAIVPLALLCLVLPNFTSVTESGAMSTTLMATLVLTSIALYGFFLFIQTRSHTHFFMDEDHQDDHEFHGPLGSNLYHSIMLVGYLTVVILLAKSLAIPIDGTVTYLGAPAAFGGLIVAILILAPEAVGAAKAALNNQLQRAMNLFFGSVLATIALTVPAVLLISNVIEQPIRLGLEPAEMVLLVTTIIMTSVSFSSGRTHSLNGAAHLILFIAYIILMFE</sequence>
<dbReference type="Proteomes" id="UP000029228">
    <property type="component" value="Unassembled WGS sequence"/>
</dbReference>
<dbReference type="InterPro" id="IPR004837">
    <property type="entry name" value="NaCa_Exmemb"/>
</dbReference>
<proteinExistence type="predicted"/>
<evidence type="ECO:0000256" key="5">
    <source>
        <dbReference type="SAM" id="Phobius"/>
    </source>
</evidence>
<accession>A0A090S1S6</accession>
<dbReference type="PANTHER" id="PTHR37958">
    <property type="entry name" value="SODIUM-POTASSIUM/PROTON ANTIPORTER CHAA"/>
    <property type="match status" value="1"/>
</dbReference>
<feature type="transmembrane region" description="Helical" evidence="5">
    <location>
        <begin position="287"/>
        <end position="310"/>
    </location>
</feature>
<dbReference type="STRING" id="990268.JCM19235_3775"/>
<feature type="domain" description="Sodium/calcium exchanger membrane region" evidence="6">
    <location>
        <begin position="39"/>
        <end position="192"/>
    </location>
</feature>
<protein>
    <submittedName>
        <fullName evidence="7">Ca2+/H+ antiporter</fullName>
    </submittedName>
</protein>
<evidence type="ECO:0000256" key="2">
    <source>
        <dbReference type="ARBA" id="ARBA00022692"/>
    </source>
</evidence>
<keyword evidence="3 5" id="KW-1133">Transmembrane helix</keyword>
<dbReference type="GO" id="GO:0005886">
    <property type="term" value="C:plasma membrane"/>
    <property type="evidence" value="ECO:0007669"/>
    <property type="project" value="TreeGrafter"/>
</dbReference>
<organism evidence="7 8">
    <name type="scientific">Vibrio maritimus</name>
    <dbReference type="NCBI Taxonomy" id="990268"/>
    <lineage>
        <taxon>Bacteria</taxon>
        <taxon>Pseudomonadati</taxon>
        <taxon>Pseudomonadota</taxon>
        <taxon>Gammaproteobacteria</taxon>
        <taxon>Vibrionales</taxon>
        <taxon>Vibrionaceae</taxon>
        <taxon>Vibrio</taxon>
    </lineage>
</organism>
<gene>
    <name evidence="7" type="ORF">JCM19235_3775</name>
</gene>
<evidence type="ECO:0000313" key="7">
    <source>
        <dbReference type="EMBL" id="GAL20773.1"/>
    </source>
</evidence>
<dbReference type="GO" id="GO:0015386">
    <property type="term" value="F:potassium:proton antiporter activity"/>
    <property type="evidence" value="ECO:0007669"/>
    <property type="project" value="TreeGrafter"/>
</dbReference>
<reference evidence="7 8" key="2">
    <citation type="submission" date="2014-09" db="EMBL/GenBank/DDBJ databases">
        <authorList>
            <consortium name="NBRP consortium"/>
            <person name="Sawabe T."/>
            <person name="Meirelles P."/>
            <person name="Nakanishi M."/>
            <person name="Sayaka M."/>
            <person name="Hattori M."/>
            <person name="Ohkuma M."/>
        </authorList>
    </citation>
    <scope>NUCLEOTIDE SEQUENCE [LARGE SCALE GENOMIC DNA]</scope>
    <source>
        <strain evidence="8">JCM19235</strain>
    </source>
</reference>
<evidence type="ECO:0000256" key="4">
    <source>
        <dbReference type="ARBA" id="ARBA00023136"/>
    </source>
</evidence>
<dbReference type="EMBL" id="BBMR01000006">
    <property type="protein sequence ID" value="GAL20773.1"/>
    <property type="molecule type" value="Genomic_DNA"/>
</dbReference>
<dbReference type="InterPro" id="IPR052946">
    <property type="entry name" value="Alkaline_pH_Ca-Antiporter"/>
</dbReference>
<evidence type="ECO:0000259" key="6">
    <source>
        <dbReference type="Pfam" id="PF01699"/>
    </source>
</evidence>
<feature type="transmembrane region" description="Helical" evidence="5">
    <location>
        <begin position="34"/>
        <end position="57"/>
    </location>
</feature>
<feature type="transmembrane region" description="Helical" evidence="5">
    <location>
        <begin position="105"/>
        <end position="127"/>
    </location>
</feature>
<keyword evidence="4 5" id="KW-0472">Membrane</keyword>
<dbReference type="AlphaFoldDB" id="A0A090S1S6"/>
<dbReference type="GO" id="GO:0015385">
    <property type="term" value="F:sodium:proton antiporter activity"/>
    <property type="evidence" value="ECO:0007669"/>
    <property type="project" value="TreeGrafter"/>
</dbReference>
<feature type="transmembrane region" description="Helical" evidence="5">
    <location>
        <begin position="171"/>
        <end position="190"/>
    </location>
</feature>
<name>A0A090S1S6_9VIBR</name>
<feature type="transmembrane region" description="Helical" evidence="5">
    <location>
        <begin position="69"/>
        <end position="93"/>
    </location>
</feature>
<keyword evidence="2 5" id="KW-0812">Transmembrane</keyword>
<feature type="transmembrane region" description="Helical" evidence="5">
    <location>
        <begin position="344"/>
        <end position="362"/>
    </location>
</feature>
<comment type="caution">
    <text evidence="7">The sequence shown here is derived from an EMBL/GenBank/DDBJ whole genome shotgun (WGS) entry which is preliminary data.</text>
</comment>
<evidence type="ECO:0000256" key="1">
    <source>
        <dbReference type="ARBA" id="ARBA00004141"/>
    </source>
</evidence>
<dbReference type="PANTHER" id="PTHR37958:SF1">
    <property type="entry name" value="SODIUM-POTASSIUM_PROTON ANTIPORTER CHAA"/>
    <property type="match status" value="1"/>
</dbReference>
<dbReference type="OrthoDB" id="9787814at2"/>
<dbReference type="Pfam" id="PF01699">
    <property type="entry name" value="Na_Ca_ex"/>
    <property type="match status" value="2"/>
</dbReference>
<feature type="transmembrane region" description="Helical" evidence="5">
    <location>
        <begin position="139"/>
        <end position="159"/>
    </location>
</feature>
<feature type="domain" description="Sodium/calcium exchanger membrane region" evidence="6">
    <location>
        <begin position="222"/>
        <end position="362"/>
    </location>
</feature>
<reference evidence="7 8" key="1">
    <citation type="submission" date="2014-09" db="EMBL/GenBank/DDBJ databases">
        <title>Vibrio maritimus JCM 19235. (C45) whole genome shotgun sequence.</title>
        <authorList>
            <person name="Sawabe T."/>
            <person name="Meirelles P."/>
            <person name="Nakanishi M."/>
            <person name="Sayaka M."/>
            <person name="Hattori M."/>
            <person name="Ohkuma M."/>
        </authorList>
    </citation>
    <scope>NUCLEOTIDE SEQUENCE [LARGE SCALE GENOMIC DNA]</scope>
    <source>
        <strain evidence="8">JCM19235</strain>
    </source>
</reference>
<feature type="transmembrane region" description="Helical" evidence="5">
    <location>
        <begin position="218"/>
        <end position="240"/>
    </location>
</feature>
<evidence type="ECO:0000256" key="3">
    <source>
        <dbReference type="ARBA" id="ARBA00022989"/>
    </source>
</evidence>
<feature type="transmembrane region" description="Helical" evidence="5">
    <location>
        <begin position="246"/>
        <end position="266"/>
    </location>
</feature>